<dbReference type="OrthoDB" id="5573791at2759"/>
<reference evidence="2" key="1">
    <citation type="journal article" date="2018" name="Nat. Microbiol.">
        <title>Leveraging single-cell genomics to expand the fungal tree of life.</title>
        <authorList>
            <person name="Ahrendt S.R."/>
            <person name="Quandt C.A."/>
            <person name="Ciobanu D."/>
            <person name="Clum A."/>
            <person name="Salamov A."/>
            <person name="Andreopoulos B."/>
            <person name="Cheng J.F."/>
            <person name="Woyke T."/>
            <person name="Pelin A."/>
            <person name="Henrissat B."/>
            <person name="Reynolds N.K."/>
            <person name="Benny G.L."/>
            <person name="Smith M.E."/>
            <person name="James T.Y."/>
            <person name="Grigoriev I.V."/>
        </authorList>
    </citation>
    <scope>NUCLEOTIDE SEQUENCE [LARGE SCALE GENOMIC DNA]</scope>
    <source>
        <strain evidence="2">RSA 1356</strain>
    </source>
</reference>
<gene>
    <name evidence="1" type="ORF">THASP1DRAFT_21962</name>
</gene>
<keyword evidence="2" id="KW-1185">Reference proteome</keyword>
<protein>
    <submittedName>
        <fullName evidence="1">Uncharacterized protein</fullName>
    </submittedName>
</protein>
<dbReference type="Proteomes" id="UP000271241">
    <property type="component" value="Unassembled WGS sequence"/>
</dbReference>
<accession>A0A4P9XVL0</accession>
<dbReference type="PROSITE" id="PS50231">
    <property type="entry name" value="RICIN_B_LECTIN"/>
    <property type="match status" value="1"/>
</dbReference>
<sequence length="417" mass="46253">MQAPVLAMPAISQPKPAVRTGMALSECTSSSAQLFVVRKMTRPGTDDAIYQLQSFATKMCLSGSGFNASAITLSPCRDNDDLQLWLFRDAKQAAADTYDQMTIYEYATAAQIPNIEKRLGMARDTPVGELTLEEARTLRSIHPAALDVMEMVFRLCDFARTYVDNVWKSHQSGAVLVPNLIKLFLTPDEYPPAWKGTWGVASAILLALPLPEPFGILLKAGVRLSDSLIKDAEERSRPSGPTPADELAWGRFALEQSDVAADALYAGFTEVFKQSRIGQLRVLLKDFDAGKYKLNATEFYRRYQTVFLQQLLVTGNDTFWVTVCAANNEKLCKGKWKGKQGTRLGPTYDTWYASNIPKAGSAYLRDVLGEEDNFYKGTNGWKLVRYLYTCPGKKCKARLILRGGADGKAFERITASD</sequence>
<dbReference type="Gene3D" id="2.80.10.50">
    <property type="match status" value="1"/>
</dbReference>
<dbReference type="SUPFAM" id="SSF50370">
    <property type="entry name" value="Ricin B-like lectins"/>
    <property type="match status" value="1"/>
</dbReference>
<dbReference type="EMBL" id="KZ992459">
    <property type="protein sequence ID" value="RKP10313.1"/>
    <property type="molecule type" value="Genomic_DNA"/>
</dbReference>
<evidence type="ECO:0000313" key="1">
    <source>
        <dbReference type="EMBL" id="RKP10313.1"/>
    </source>
</evidence>
<dbReference type="CDD" id="cd00161">
    <property type="entry name" value="beta-trefoil_Ricin-like"/>
    <property type="match status" value="1"/>
</dbReference>
<organism evidence="1 2">
    <name type="scientific">Thamnocephalis sphaerospora</name>
    <dbReference type="NCBI Taxonomy" id="78915"/>
    <lineage>
        <taxon>Eukaryota</taxon>
        <taxon>Fungi</taxon>
        <taxon>Fungi incertae sedis</taxon>
        <taxon>Zoopagomycota</taxon>
        <taxon>Zoopagomycotina</taxon>
        <taxon>Zoopagomycetes</taxon>
        <taxon>Zoopagales</taxon>
        <taxon>Sigmoideomycetaceae</taxon>
        <taxon>Thamnocephalis</taxon>
    </lineage>
</organism>
<proteinExistence type="predicted"/>
<evidence type="ECO:0000313" key="2">
    <source>
        <dbReference type="Proteomes" id="UP000271241"/>
    </source>
</evidence>
<name>A0A4P9XVL0_9FUNG</name>
<dbReference type="InterPro" id="IPR035992">
    <property type="entry name" value="Ricin_B-like_lectins"/>
</dbReference>
<dbReference type="AlphaFoldDB" id="A0A4P9XVL0"/>